<reference evidence="2 3" key="1">
    <citation type="journal article" date="2006" name="Nature">
        <title>Global trends of whole-genome duplications revealed by the ciliate Paramecium tetraurelia.</title>
        <authorList>
            <consortium name="Genoscope"/>
            <person name="Aury J.-M."/>
            <person name="Jaillon O."/>
            <person name="Duret L."/>
            <person name="Noel B."/>
            <person name="Jubin C."/>
            <person name="Porcel B.M."/>
            <person name="Segurens B."/>
            <person name="Daubin V."/>
            <person name="Anthouard V."/>
            <person name="Aiach N."/>
            <person name="Arnaiz O."/>
            <person name="Billaut A."/>
            <person name="Beisson J."/>
            <person name="Blanc I."/>
            <person name="Bouhouche K."/>
            <person name="Camara F."/>
            <person name="Duharcourt S."/>
            <person name="Guigo R."/>
            <person name="Gogendeau D."/>
            <person name="Katinka M."/>
            <person name="Keller A.-M."/>
            <person name="Kissmehl R."/>
            <person name="Klotz C."/>
            <person name="Koll F."/>
            <person name="Le Moue A."/>
            <person name="Lepere C."/>
            <person name="Malinsky S."/>
            <person name="Nowacki M."/>
            <person name="Nowak J.K."/>
            <person name="Plattner H."/>
            <person name="Poulain J."/>
            <person name="Ruiz F."/>
            <person name="Serrano V."/>
            <person name="Zagulski M."/>
            <person name="Dessen P."/>
            <person name="Betermier M."/>
            <person name="Weissenbach J."/>
            <person name="Scarpelli C."/>
            <person name="Schachter V."/>
            <person name="Sperling L."/>
            <person name="Meyer E."/>
            <person name="Cohen J."/>
            <person name="Wincker P."/>
        </authorList>
    </citation>
    <scope>NUCLEOTIDE SEQUENCE [LARGE SCALE GENOMIC DNA]</scope>
    <source>
        <strain evidence="2 3">Stock d4-2</strain>
    </source>
</reference>
<gene>
    <name evidence="2" type="ORF">GSPATT00026775001</name>
</gene>
<dbReference type="Proteomes" id="UP000000600">
    <property type="component" value="Unassembled WGS sequence"/>
</dbReference>
<dbReference type="RefSeq" id="XP_001461824.1">
    <property type="nucleotide sequence ID" value="XM_001461787.2"/>
</dbReference>
<accession>A0EGL0</accession>
<feature type="transmembrane region" description="Helical" evidence="1">
    <location>
        <begin position="49"/>
        <end position="66"/>
    </location>
</feature>
<dbReference type="HOGENOM" id="CLU_1285489_0_0_1"/>
<keyword evidence="1" id="KW-0472">Membrane</keyword>
<dbReference type="OrthoDB" id="289107at2759"/>
<dbReference type="InParanoid" id="A0EGL0"/>
<dbReference type="AlphaFoldDB" id="A0EGL0"/>
<keyword evidence="1" id="KW-0812">Transmembrane</keyword>
<dbReference type="EMBL" id="CT868677">
    <property type="protein sequence ID" value="CAK94451.1"/>
    <property type="molecule type" value="Genomic_DNA"/>
</dbReference>
<feature type="transmembrane region" description="Helical" evidence="1">
    <location>
        <begin position="78"/>
        <end position="105"/>
    </location>
</feature>
<keyword evidence="1" id="KW-1133">Transmembrane helix</keyword>
<keyword evidence="3" id="KW-1185">Reference proteome</keyword>
<dbReference type="OMA" id="LYIYWIN"/>
<organism evidence="2 3">
    <name type="scientific">Paramecium tetraurelia</name>
    <dbReference type="NCBI Taxonomy" id="5888"/>
    <lineage>
        <taxon>Eukaryota</taxon>
        <taxon>Sar</taxon>
        <taxon>Alveolata</taxon>
        <taxon>Ciliophora</taxon>
        <taxon>Intramacronucleata</taxon>
        <taxon>Oligohymenophorea</taxon>
        <taxon>Peniculida</taxon>
        <taxon>Parameciidae</taxon>
        <taxon>Paramecium</taxon>
    </lineage>
</organism>
<evidence type="ECO:0000313" key="3">
    <source>
        <dbReference type="Proteomes" id="UP000000600"/>
    </source>
</evidence>
<protein>
    <submittedName>
        <fullName evidence="2">Uncharacterized protein</fullName>
    </submittedName>
</protein>
<evidence type="ECO:0000256" key="1">
    <source>
        <dbReference type="SAM" id="Phobius"/>
    </source>
</evidence>
<name>A0EGL0_PARTE</name>
<evidence type="ECO:0000313" key="2">
    <source>
        <dbReference type="EMBL" id="CAK94451.1"/>
    </source>
</evidence>
<sequence length="215" mass="25474">MSNNLNTSEIYNNAAALQMLLHALCKSVSHTDEEFNLKYDRLMRTYNRWGYGAQMTTFGSLTYYCLKANGAKSKLTLGFLYIYWINHFFTVGSFIGVTISLPWAMRHLQQADQKSNLYQQLAQIQNLIRNRKDESDSELNNMFYALRVINNEKVQEQKRTQLVENDFFDKHPEYVPQVMQENLRLPYLDYFLVRFAYFTFTRWITRVGQFAGFIQ</sequence>
<proteinExistence type="predicted"/>
<dbReference type="GeneID" id="5047609"/>
<dbReference type="eggNOG" id="ENOG502T1XA">
    <property type="taxonomic scope" value="Eukaryota"/>
</dbReference>
<dbReference type="KEGG" id="ptm:GSPATT00026775001"/>